<evidence type="ECO:0000313" key="4">
    <source>
        <dbReference type="Proteomes" id="UP000324176"/>
    </source>
</evidence>
<feature type="region of interest" description="Disordered" evidence="1">
    <location>
        <begin position="34"/>
        <end position="72"/>
    </location>
</feature>
<reference evidence="3 4" key="1">
    <citation type="submission" date="2019-07" db="EMBL/GenBank/DDBJ databases">
        <title>Active sludge and wastewater microbial communities from Klosterneuburg, Austria.</title>
        <authorList>
            <person name="Wagner M."/>
        </authorList>
    </citation>
    <scope>NUCLEOTIDE SEQUENCE [LARGE SCALE GENOMIC DNA]</scope>
    <source>
        <strain evidence="3 4">Nm2</strain>
    </source>
</reference>
<dbReference type="Proteomes" id="UP000324176">
    <property type="component" value="Unassembled WGS sequence"/>
</dbReference>
<accession>A0A5D3YCA4</accession>
<dbReference type="EMBL" id="VNHT01000025">
    <property type="protein sequence ID" value="TYP87353.1"/>
    <property type="molecule type" value="Genomic_DNA"/>
</dbReference>
<feature type="signal peptide" evidence="2">
    <location>
        <begin position="1"/>
        <end position="21"/>
    </location>
</feature>
<dbReference type="RefSeq" id="WP_144413020.1">
    <property type="nucleotide sequence ID" value="NZ_CP011451.1"/>
</dbReference>
<name>A0A5D3YCA4_9PROT</name>
<evidence type="ECO:0000256" key="2">
    <source>
        <dbReference type="SAM" id="SignalP"/>
    </source>
</evidence>
<keyword evidence="2" id="KW-0732">Signal</keyword>
<organism evidence="3 4">
    <name type="scientific">Nitrosomonas communis</name>
    <dbReference type="NCBI Taxonomy" id="44574"/>
    <lineage>
        <taxon>Bacteria</taxon>
        <taxon>Pseudomonadati</taxon>
        <taxon>Pseudomonadota</taxon>
        <taxon>Betaproteobacteria</taxon>
        <taxon>Nitrosomonadales</taxon>
        <taxon>Nitrosomonadaceae</taxon>
        <taxon>Nitrosomonas</taxon>
    </lineage>
</organism>
<evidence type="ECO:0000313" key="3">
    <source>
        <dbReference type="EMBL" id="TYP87353.1"/>
    </source>
</evidence>
<dbReference type="AlphaFoldDB" id="A0A5D3YCA4"/>
<protein>
    <submittedName>
        <fullName evidence="3">Uncharacterized protein</fullName>
    </submittedName>
</protein>
<gene>
    <name evidence="3" type="ORF">BCL69_10257</name>
</gene>
<comment type="caution">
    <text evidence="3">The sequence shown here is derived from an EMBL/GenBank/DDBJ whole genome shotgun (WGS) entry which is preliminary data.</text>
</comment>
<feature type="compositionally biased region" description="Basic residues" evidence="1">
    <location>
        <begin position="34"/>
        <end position="63"/>
    </location>
</feature>
<proteinExistence type="predicted"/>
<evidence type="ECO:0000256" key="1">
    <source>
        <dbReference type="SAM" id="MobiDB-lite"/>
    </source>
</evidence>
<feature type="chain" id="PRO_5022675248" evidence="2">
    <location>
        <begin position="22"/>
        <end position="72"/>
    </location>
</feature>
<sequence>MRARTKMNTPVGLLSVISLSAALVAPTMVEARRGYHHHHTQHHHHHHNHNHKHHHHNHKHQHHYNTQNIYYS</sequence>